<proteinExistence type="inferred from homology"/>
<organism evidence="4 5">
    <name type="scientific">Lentzea fradiae</name>
    <dbReference type="NCBI Taxonomy" id="200378"/>
    <lineage>
        <taxon>Bacteria</taxon>
        <taxon>Bacillati</taxon>
        <taxon>Actinomycetota</taxon>
        <taxon>Actinomycetes</taxon>
        <taxon>Pseudonocardiales</taxon>
        <taxon>Pseudonocardiaceae</taxon>
        <taxon>Lentzea</taxon>
    </lineage>
</organism>
<feature type="region of interest" description="Disordered" evidence="2">
    <location>
        <begin position="150"/>
        <end position="170"/>
    </location>
</feature>
<dbReference type="OrthoDB" id="5244367at2"/>
<accession>A0A1G8DPU7</accession>
<feature type="compositionally biased region" description="Polar residues" evidence="2">
    <location>
        <begin position="152"/>
        <end position="162"/>
    </location>
</feature>
<dbReference type="Gene3D" id="3.40.50.620">
    <property type="entry name" value="HUPs"/>
    <property type="match status" value="1"/>
</dbReference>
<keyword evidence="5" id="KW-1185">Reference proteome</keyword>
<comment type="similarity">
    <text evidence="1">Belongs to the universal stress protein A family.</text>
</comment>
<reference evidence="5" key="1">
    <citation type="submission" date="2016-10" db="EMBL/GenBank/DDBJ databases">
        <authorList>
            <person name="Varghese N."/>
            <person name="Submissions S."/>
        </authorList>
    </citation>
    <scope>NUCLEOTIDE SEQUENCE [LARGE SCALE GENOMIC DNA]</scope>
    <source>
        <strain evidence="5">CGMCC 4.3506</strain>
    </source>
</reference>
<protein>
    <submittedName>
        <fullName evidence="4">Nucleotide-binding universal stress protein, UspA family</fullName>
    </submittedName>
</protein>
<dbReference type="SUPFAM" id="SSF52402">
    <property type="entry name" value="Adenine nucleotide alpha hydrolases-like"/>
    <property type="match status" value="1"/>
</dbReference>
<dbReference type="AlphaFoldDB" id="A0A1G8DPU7"/>
<dbReference type="STRING" id="200378.SAMN05216553_1332"/>
<dbReference type="Proteomes" id="UP000199623">
    <property type="component" value="Unassembled WGS sequence"/>
</dbReference>
<sequence length="170" mass="17698">MSEQVSRPVVVGVDGSAAARAALEWAVEDARRRGCRVDAVSAWHPDYGIIIGPTPAEVVTGLLPQEMRAAARTRLDEALQGVGGDVEIRPVLVEGDPRTALVEASKNAELLVVGNRGHGVLVEAVLGSVSSHCVHNASCPVVVIRAPKPETGEQQVPQTSAAPLTPGPLL</sequence>
<dbReference type="RefSeq" id="WP_090060403.1">
    <property type="nucleotide sequence ID" value="NZ_FNCC01000033.1"/>
</dbReference>
<dbReference type="CDD" id="cd23659">
    <property type="entry name" value="USP_At3g01520-like"/>
    <property type="match status" value="1"/>
</dbReference>
<evidence type="ECO:0000313" key="4">
    <source>
        <dbReference type="EMBL" id="SDH59499.1"/>
    </source>
</evidence>
<evidence type="ECO:0000313" key="5">
    <source>
        <dbReference type="Proteomes" id="UP000199623"/>
    </source>
</evidence>
<evidence type="ECO:0000259" key="3">
    <source>
        <dbReference type="Pfam" id="PF00582"/>
    </source>
</evidence>
<dbReference type="PRINTS" id="PR01438">
    <property type="entry name" value="UNVRSLSTRESS"/>
</dbReference>
<name>A0A1G8DPU7_9PSEU</name>
<evidence type="ECO:0000256" key="2">
    <source>
        <dbReference type="SAM" id="MobiDB-lite"/>
    </source>
</evidence>
<dbReference type="EMBL" id="FNCC01000033">
    <property type="protein sequence ID" value="SDH59499.1"/>
    <property type="molecule type" value="Genomic_DNA"/>
</dbReference>
<feature type="domain" description="UspA" evidence="3">
    <location>
        <begin position="7"/>
        <end position="145"/>
    </location>
</feature>
<dbReference type="InterPro" id="IPR014729">
    <property type="entry name" value="Rossmann-like_a/b/a_fold"/>
</dbReference>
<dbReference type="PANTHER" id="PTHR46553">
    <property type="entry name" value="ADENINE NUCLEOTIDE ALPHA HYDROLASES-LIKE SUPERFAMILY PROTEIN"/>
    <property type="match status" value="1"/>
</dbReference>
<dbReference type="PANTHER" id="PTHR46553:SF3">
    <property type="entry name" value="ADENINE NUCLEOTIDE ALPHA HYDROLASES-LIKE SUPERFAMILY PROTEIN"/>
    <property type="match status" value="1"/>
</dbReference>
<evidence type="ECO:0000256" key="1">
    <source>
        <dbReference type="ARBA" id="ARBA00008791"/>
    </source>
</evidence>
<dbReference type="InterPro" id="IPR006015">
    <property type="entry name" value="Universal_stress_UspA"/>
</dbReference>
<gene>
    <name evidence="4" type="ORF">SAMN05216553_1332</name>
</gene>
<dbReference type="InterPro" id="IPR006016">
    <property type="entry name" value="UspA"/>
</dbReference>
<dbReference type="Pfam" id="PF00582">
    <property type="entry name" value="Usp"/>
    <property type="match status" value="1"/>
</dbReference>